<evidence type="ECO:0000256" key="1">
    <source>
        <dbReference type="SAM" id="Phobius"/>
    </source>
</evidence>
<feature type="transmembrane region" description="Helical" evidence="1">
    <location>
        <begin position="106"/>
        <end position="127"/>
    </location>
</feature>
<keyword evidence="3" id="KW-1185">Reference proteome</keyword>
<dbReference type="AlphaFoldDB" id="A0A318ND26"/>
<dbReference type="EMBL" id="PYBV01000038">
    <property type="protein sequence ID" value="PYC66002.1"/>
    <property type="molecule type" value="Genomic_DNA"/>
</dbReference>
<keyword evidence="1" id="KW-1133">Transmembrane helix</keyword>
<accession>A0A318ND26</accession>
<comment type="caution">
    <text evidence="2">The sequence shown here is derived from an EMBL/GenBank/DDBJ whole genome shotgun (WGS) entry which is preliminary data.</text>
</comment>
<evidence type="ECO:0000313" key="3">
    <source>
        <dbReference type="Proteomes" id="UP000248333"/>
    </source>
</evidence>
<protein>
    <submittedName>
        <fullName evidence="2">Uncharacterized protein</fullName>
    </submittedName>
</protein>
<keyword evidence="1" id="KW-0812">Transmembrane</keyword>
<dbReference type="OrthoDB" id="9875280at2"/>
<gene>
    <name evidence="2" type="ORF">C7C45_26970</name>
</gene>
<keyword evidence="1" id="KW-0472">Membrane</keyword>
<dbReference type="Proteomes" id="UP000248333">
    <property type="component" value="Unassembled WGS sequence"/>
</dbReference>
<organism evidence="2 3">
    <name type="scientific">Micromonospora arborensis</name>
    <dbReference type="NCBI Taxonomy" id="2116518"/>
    <lineage>
        <taxon>Bacteria</taxon>
        <taxon>Bacillati</taxon>
        <taxon>Actinomycetota</taxon>
        <taxon>Actinomycetes</taxon>
        <taxon>Micromonosporales</taxon>
        <taxon>Micromonosporaceae</taxon>
        <taxon>Micromonospora</taxon>
    </lineage>
</organism>
<reference evidence="2 3" key="1">
    <citation type="submission" date="2018-03" db="EMBL/GenBank/DDBJ databases">
        <title>Bioinformatic expansion and discovery of thiopeptide antibiotics.</title>
        <authorList>
            <person name="Schwalen C.J."/>
            <person name="Hudson G.A."/>
            <person name="Mitchell D.A."/>
        </authorList>
    </citation>
    <scope>NUCLEOTIDE SEQUENCE [LARGE SCALE GENOMIC DNA]</scope>
    <source>
        <strain evidence="2 3">NRRL 8041</strain>
    </source>
</reference>
<evidence type="ECO:0000313" key="2">
    <source>
        <dbReference type="EMBL" id="PYC66002.1"/>
    </source>
</evidence>
<name>A0A318ND26_9ACTN</name>
<sequence length="128" mass="13730">MEQQLSALERLIDARMANLAIRIDAQAAQVGLALASADKAVTKAETATEKRFESVNEFRQTLSDQTKTFIARVEFEVVRDSHAAHIADLASRLDKLEGKGVGLNAGWVYLVGGLTVAATVVGLVMAFA</sequence>
<proteinExistence type="predicted"/>
<dbReference type="RefSeq" id="WP_110566620.1">
    <property type="nucleotide sequence ID" value="NZ_PYBV01000038.1"/>
</dbReference>